<dbReference type="Proteomes" id="UP001157017">
    <property type="component" value="Unassembled WGS sequence"/>
</dbReference>
<keyword evidence="3 8" id="KW-0812">Transmembrane</keyword>
<feature type="transmembrane region" description="Helical" evidence="8">
    <location>
        <begin position="91"/>
        <end position="117"/>
    </location>
</feature>
<evidence type="ECO:0000256" key="2">
    <source>
        <dbReference type="ARBA" id="ARBA00022475"/>
    </source>
</evidence>
<dbReference type="InterPro" id="IPR003838">
    <property type="entry name" value="ABC3_permease_C"/>
</dbReference>
<organism evidence="10 11">
    <name type="scientific">Angustibacter aerolatus</name>
    <dbReference type="NCBI Taxonomy" id="1162965"/>
    <lineage>
        <taxon>Bacteria</taxon>
        <taxon>Bacillati</taxon>
        <taxon>Actinomycetota</taxon>
        <taxon>Actinomycetes</taxon>
        <taxon>Kineosporiales</taxon>
        <taxon>Kineosporiaceae</taxon>
    </lineage>
</organism>
<feature type="region of interest" description="Disordered" evidence="7">
    <location>
        <begin position="743"/>
        <end position="788"/>
    </location>
</feature>
<evidence type="ECO:0000256" key="6">
    <source>
        <dbReference type="ARBA" id="ARBA00038076"/>
    </source>
</evidence>
<proteinExistence type="inferred from homology"/>
<dbReference type="PANTHER" id="PTHR30572:SF4">
    <property type="entry name" value="ABC TRANSPORTER PERMEASE YTRF"/>
    <property type="match status" value="1"/>
</dbReference>
<keyword evidence="2" id="KW-1003">Cell membrane</keyword>
<feature type="region of interest" description="Disordered" evidence="7">
    <location>
        <begin position="866"/>
        <end position="934"/>
    </location>
</feature>
<feature type="compositionally biased region" description="Basic and acidic residues" evidence="7">
    <location>
        <begin position="872"/>
        <end position="886"/>
    </location>
</feature>
<evidence type="ECO:0000256" key="8">
    <source>
        <dbReference type="SAM" id="Phobius"/>
    </source>
</evidence>
<comment type="similarity">
    <text evidence="6">Belongs to the ABC-4 integral membrane protein family.</text>
</comment>
<dbReference type="Pfam" id="PF02687">
    <property type="entry name" value="FtsX"/>
    <property type="match status" value="2"/>
</dbReference>
<reference evidence="11" key="1">
    <citation type="journal article" date="2019" name="Int. J. Syst. Evol. Microbiol.">
        <title>The Global Catalogue of Microorganisms (GCM) 10K type strain sequencing project: providing services to taxonomists for standard genome sequencing and annotation.</title>
        <authorList>
            <consortium name="The Broad Institute Genomics Platform"/>
            <consortium name="The Broad Institute Genome Sequencing Center for Infectious Disease"/>
            <person name="Wu L."/>
            <person name="Ma J."/>
        </authorList>
    </citation>
    <scope>NUCLEOTIDE SEQUENCE [LARGE SCALE GENOMIC DNA]</scope>
    <source>
        <strain evidence="11">NBRC 108730</strain>
    </source>
</reference>
<keyword evidence="5 8" id="KW-0472">Membrane</keyword>
<feature type="region of interest" description="Disordered" evidence="7">
    <location>
        <begin position="594"/>
        <end position="627"/>
    </location>
</feature>
<comment type="subcellular location">
    <subcellularLocation>
        <location evidence="1">Cell membrane</location>
        <topology evidence="1">Multi-pass membrane protein</topology>
    </subcellularLocation>
</comment>
<feature type="compositionally biased region" description="Basic and acidic residues" evidence="7">
    <location>
        <begin position="759"/>
        <end position="771"/>
    </location>
</feature>
<feature type="compositionally biased region" description="Low complexity" evidence="7">
    <location>
        <begin position="161"/>
        <end position="171"/>
    </location>
</feature>
<gene>
    <name evidence="10" type="ORF">GCM10025868_28690</name>
</gene>
<evidence type="ECO:0000256" key="5">
    <source>
        <dbReference type="ARBA" id="ARBA00023136"/>
    </source>
</evidence>
<feature type="compositionally biased region" description="Basic residues" evidence="7">
    <location>
        <begin position="149"/>
        <end position="160"/>
    </location>
</feature>
<protein>
    <recommendedName>
        <fullName evidence="9">ABC3 transporter permease C-terminal domain-containing protein</fullName>
    </recommendedName>
</protein>
<dbReference type="PANTHER" id="PTHR30572">
    <property type="entry name" value="MEMBRANE COMPONENT OF TRANSPORTER-RELATED"/>
    <property type="match status" value="1"/>
</dbReference>
<feature type="transmembrane region" description="Helical" evidence="8">
    <location>
        <begin position="38"/>
        <end position="64"/>
    </location>
</feature>
<comment type="caution">
    <text evidence="10">The sequence shown here is derived from an EMBL/GenBank/DDBJ whole genome shotgun (WGS) entry which is preliminary data.</text>
</comment>
<keyword evidence="4 8" id="KW-1133">Transmembrane helix</keyword>
<accession>A0ABQ6JKF7</accession>
<feature type="compositionally biased region" description="Pro residues" evidence="7">
    <location>
        <begin position="594"/>
        <end position="610"/>
    </location>
</feature>
<evidence type="ECO:0000256" key="1">
    <source>
        <dbReference type="ARBA" id="ARBA00004651"/>
    </source>
</evidence>
<evidence type="ECO:0000313" key="10">
    <source>
        <dbReference type="EMBL" id="GMA87619.1"/>
    </source>
</evidence>
<feature type="transmembrane region" description="Helical" evidence="8">
    <location>
        <begin position="477"/>
        <end position="505"/>
    </location>
</feature>
<keyword evidence="11" id="KW-1185">Reference proteome</keyword>
<evidence type="ECO:0000313" key="11">
    <source>
        <dbReference type="Proteomes" id="UP001157017"/>
    </source>
</evidence>
<evidence type="ECO:0000259" key="9">
    <source>
        <dbReference type="Pfam" id="PF02687"/>
    </source>
</evidence>
<feature type="compositionally biased region" description="Low complexity" evidence="7">
    <location>
        <begin position="906"/>
        <end position="921"/>
    </location>
</feature>
<name>A0ABQ6JKF7_9ACTN</name>
<sequence>MRSAVRAAAGADATVVTGERQVATQVRMLTGGTVGLTAVLLSFAGLAVVVAGLVIANTFGVLLAQRTRELALLRCIGATSRQVRRTVLTEAFVVGLVASALGAAVGVALAAVASFVVGRLGSPLPLTEALGAAVRRRGRPGGRGGDGRRGRRRPRPRRHPGAAARRPAPARDGVRAQPARRRPHGAGVARAGRRRAGAAARHVHVAAARGHGRRGAEPSWRSCSSASLFVPPVVGLAGRLARRLGGVPATLAAGNSVRNPRRTAATTTALLVGVTLVSMALVGVASTRATTQAALDGRFPTDVVVTADTDLPPTLPARIESLDGVARVAALPGARVTGPRGEPVRAVALDHAADPVLRDQVVQVPAAGTAVAPPWLLSTWDADPGDRVTLHVGDRRVQVLVRSDDDAADLLLAPSDLHRLAPAASARALWVRLDGGLTDTDAVSRTVSRTALAAASDAQVMSPAMERDALDSVLDGLLIAVTALLGVAVLIALVGVGNTLALSVWERQQESGLLRALGLPRRGLHRMLLWEAALVSGTASVLGLALGAAYGVAGTAAALGPLGDVHAVLPWGRCCSASPSPPRPACSPRCCPPAAPPAPHPSPPSPPPPERPPHAESVSGGGAGRAADDELGAEQVLGTRCGLAGDLVDQRAHRRLAHAVDGLAQGGQRRVGEPEQQRVVVADHRHVAGHRQAELAGGAHRTERHQVGAADHGRAAARDQPHRCRLPTLDAEQRPLDARVAAAGHQRGHRLAEPGDLADGGHEAVGPHRQPDPGVPQRDQVRDGEPRGGLVVARDARRLDVVRVAVDQHDRQPAGQERPVPLVVGQRVGVQPRHEHDAADAALEQHLRVVVLVDAAGRLRAQHRRVPVPGQRRLDRLGERREDRVGQARARSARRDRRSCGATGWAARSPARRAPSAPPAGSRRRRRVSRSAPG</sequence>
<feature type="domain" description="ABC3 transporter permease C-terminal" evidence="9">
    <location>
        <begin position="484"/>
        <end position="551"/>
    </location>
</feature>
<evidence type="ECO:0000256" key="4">
    <source>
        <dbReference type="ARBA" id="ARBA00022989"/>
    </source>
</evidence>
<feature type="domain" description="ABC3 transporter permease C-terminal" evidence="9">
    <location>
        <begin position="42"/>
        <end position="113"/>
    </location>
</feature>
<dbReference type="EMBL" id="BSUZ01000001">
    <property type="protein sequence ID" value="GMA87619.1"/>
    <property type="molecule type" value="Genomic_DNA"/>
</dbReference>
<feature type="region of interest" description="Disordered" evidence="7">
    <location>
        <begin position="132"/>
        <end position="196"/>
    </location>
</feature>
<evidence type="ECO:0000256" key="7">
    <source>
        <dbReference type="SAM" id="MobiDB-lite"/>
    </source>
</evidence>
<evidence type="ECO:0000256" key="3">
    <source>
        <dbReference type="ARBA" id="ARBA00022692"/>
    </source>
</evidence>
<dbReference type="InterPro" id="IPR050250">
    <property type="entry name" value="Macrolide_Exporter_MacB"/>
</dbReference>
<feature type="compositionally biased region" description="Basic residues" evidence="7">
    <location>
        <begin position="922"/>
        <end position="934"/>
    </location>
</feature>
<feature type="transmembrane region" description="Helical" evidence="8">
    <location>
        <begin position="528"/>
        <end position="552"/>
    </location>
</feature>